<dbReference type="EMBL" id="CAJNRE010003384">
    <property type="protein sequence ID" value="CAF2018018.1"/>
    <property type="molecule type" value="Genomic_DNA"/>
</dbReference>
<gene>
    <name evidence="1" type="ORF">MBJ925_LOCUS9086</name>
</gene>
<dbReference type="Pfam" id="PF14441">
    <property type="entry name" value="OTT_1508_deam"/>
    <property type="match status" value="1"/>
</dbReference>
<dbReference type="AlphaFoldDB" id="A0A816MV94"/>
<reference evidence="1" key="1">
    <citation type="submission" date="2021-02" db="EMBL/GenBank/DDBJ databases">
        <authorList>
            <person name="Nowell W R."/>
        </authorList>
    </citation>
    <scope>NUCLEOTIDE SEQUENCE</scope>
</reference>
<dbReference type="InterPro" id="IPR027796">
    <property type="entry name" value="OTT_1508_deam-like"/>
</dbReference>
<sequence length="167" mass="18920">MKLSENTDIIASVVHGELNKALPKDVRRFNTVATCIHNKTLYIVMNQIQTINGQQSYVSGREDIVFLAPNVMPRNQAECRGLHAEMQIMKFLKDNGILQDNQINDQNRPIQIGASKPACACCSTAVVTNSIHHKIYANANTNPVNWYDSKVINVRVQTRLRVRNYRI</sequence>
<name>A0A816MV94_9BILA</name>
<organism evidence="1 2">
    <name type="scientific">Rotaria magnacalcarata</name>
    <dbReference type="NCBI Taxonomy" id="392030"/>
    <lineage>
        <taxon>Eukaryota</taxon>
        <taxon>Metazoa</taxon>
        <taxon>Spiralia</taxon>
        <taxon>Gnathifera</taxon>
        <taxon>Rotifera</taxon>
        <taxon>Eurotatoria</taxon>
        <taxon>Bdelloidea</taxon>
        <taxon>Philodinida</taxon>
        <taxon>Philodinidae</taxon>
        <taxon>Rotaria</taxon>
    </lineage>
</organism>
<evidence type="ECO:0000313" key="2">
    <source>
        <dbReference type="Proteomes" id="UP000663824"/>
    </source>
</evidence>
<proteinExistence type="predicted"/>
<dbReference type="Proteomes" id="UP000663824">
    <property type="component" value="Unassembled WGS sequence"/>
</dbReference>
<protein>
    <submittedName>
        <fullName evidence="1">Uncharacterized protein</fullName>
    </submittedName>
</protein>
<evidence type="ECO:0000313" key="1">
    <source>
        <dbReference type="EMBL" id="CAF2018018.1"/>
    </source>
</evidence>
<comment type="caution">
    <text evidence="1">The sequence shown here is derived from an EMBL/GenBank/DDBJ whole genome shotgun (WGS) entry which is preliminary data.</text>
</comment>
<accession>A0A816MV94</accession>